<dbReference type="InterPro" id="IPR045175">
    <property type="entry name" value="M28_fam"/>
</dbReference>
<dbReference type="InterPro" id="IPR046450">
    <property type="entry name" value="PA_dom_sf"/>
</dbReference>
<evidence type="ECO:0000256" key="4">
    <source>
        <dbReference type="ARBA" id="ARBA00022729"/>
    </source>
</evidence>
<evidence type="ECO:0000313" key="10">
    <source>
        <dbReference type="Proteomes" id="UP000599009"/>
    </source>
</evidence>
<dbReference type="InterPro" id="IPR007484">
    <property type="entry name" value="Peptidase_M28"/>
</dbReference>
<evidence type="ECO:0000313" key="9">
    <source>
        <dbReference type="EMBL" id="GGK16525.1"/>
    </source>
</evidence>
<gene>
    <name evidence="9" type="ORF">GCM10011394_27180</name>
</gene>
<keyword evidence="1" id="KW-0031">Aminopeptidase</keyword>
<evidence type="ECO:0000259" key="8">
    <source>
        <dbReference type="Pfam" id="PF04389"/>
    </source>
</evidence>
<evidence type="ECO:0000256" key="1">
    <source>
        <dbReference type="ARBA" id="ARBA00022438"/>
    </source>
</evidence>
<dbReference type="SUPFAM" id="SSF52025">
    <property type="entry name" value="PA domain"/>
    <property type="match status" value="1"/>
</dbReference>
<dbReference type="Gene3D" id="3.40.630.10">
    <property type="entry name" value="Zn peptidases"/>
    <property type="match status" value="1"/>
</dbReference>
<evidence type="ECO:0000256" key="3">
    <source>
        <dbReference type="ARBA" id="ARBA00022723"/>
    </source>
</evidence>
<evidence type="ECO:0000256" key="2">
    <source>
        <dbReference type="ARBA" id="ARBA00022670"/>
    </source>
</evidence>
<comment type="caution">
    <text evidence="9">The sequence shown here is derived from an EMBL/GenBank/DDBJ whole genome shotgun (WGS) entry which is preliminary data.</text>
</comment>
<sequence length="591" mass="62363">MARGSRVGLGLSTGHNGPFLNGVKLMVRVIGVALAAAMLVSCGGGAPPAADGSSPSLSGTVAPGAEAAISGDRLAAHLRVLASDEFEGRAPDTPGEEKTVAYIGEQFAAAGLEPAGDAGGWTQAVTLERTQIAGPVTASFAIGGAAWELANAEDIALETLHPSGRVDLRNVPLVFAGYGITAPELDWDDYAGLDVRGKVVVVLVNDPDFETAPGRFGGRAMTWYGRWAYKYIEAAKRGAAGVLIVHETEPAAYPWATVRNGRLAPQFDIVRDDAADHHLPVRGWIQRATAERLFTDAGLSFDEAKREAQRHGFRARALGDATFSAAFDVERSRITSRNVLGLLRGDARADETVIVSGHWDSFGIGDPDDSGDAIINGAVDNATAIASMIEIARVMAEGPRPARSVLFIALTAEESGLLGATYYAANPLHPLATTAAAINMEMWSPDGPTRDISSWGLGKVSLERDLQAAAEAEGRTYSTDPNLEAGFFYRADHFAFAQAGVPAITVGPGMDQIDGGVDGGMAARADYFATRYHQPGDEFDDGWDMRGPTADTEVVLRLVREVAGSAGWPAWDADSEFRGAREASVAERDGR</sequence>
<dbReference type="SUPFAM" id="SSF53187">
    <property type="entry name" value="Zn-dependent exopeptidases"/>
    <property type="match status" value="1"/>
</dbReference>
<dbReference type="Pfam" id="PF02225">
    <property type="entry name" value="PA"/>
    <property type="match status" value="1"/>
</dbReference>
<reference evidence="10" key="1">
    <citation type="journal article" date="2019" name="Int. J. Syst. Evol. Microbiol.">
        <title>The Global Catalogue of Microorganisms (GCM) 10K type strain sequencing project: providing services to taxonomists for standard genome sequencing and annotation.</title>
        <authorList>
            <consortium name="The Broad Institute Genomics Platform"/>
            <consortium name="The Broad Institute Genome Sequencing Center for Infectious Disease"/>
            <person name="Wu L."/>
            <person name="Ma J."/>
        </authorList>
    </citation>
    <scope>NUCLEOTIDE SEQUENCE [LARGE SCALE GENOMIC DNA]</scope>
    <source>
        <strain evidence="10">CGMCC 1.8985</strain>
    </source>
</reference>
<dbReference type="PANTHER" id="PTHR12147:SF56">
    <property type="entry name" value="AMINOPEPTIDASE YDR415C-RELATED"/>
    <property type="match status" value="1"/>
</dbReference>
<keyword evidence="6" id="KW-0862">Zinc</keyword>
<keyword evidence="4" id="KW-0732">Signal</keyword>
<protein>
    <submittedName>
        <fullName evidence="9">Peptidase</fullName>
    </submittedName>
</protein>
<evidence type="ECO:0000259" key="7">
    <source>
        <dbReference type="Pfam" id="PF02225"/>
    </source>
</evidence>
<organism evidence="9 10">
    <name type="scientific">Luteimonas terricola</name>
    <dbReference type="NCBI Taxonomy" id="645597"/>
    <lineage>
        <taxon>Bacteria</taxon>
        <taxon>Pseudomonadati</taxon>
        <taxon>Pseudomonadota</taxon>
        <taxon>Gammaproteobacteria</taxon>
        <taxon>Lysobacterales</taxon>
        <taxon>Lysobacteraceae</taxon>
        <taxon>Luteimonas</taxon>
    </lineage>
</organism>
<feature type="domain" description="Peptidase M28" evidence="8">
    <location>
        <begin position="338"/>
        <end position="541"/>
    </location>
</feature>
<keyword evidence="3" id="KW-0479">Metal-binding</keyword>
<dbReference type="Gene3D" id="3.50.30.30">
    <property type="match status" value="1"/>
</dbReference>
<dbReference type="EMBL" id="BMME01000002">
    <property type="protein sequence ID" value="GGK16525.1"/>
    <property type="molecule type" value="Genomic_DNA"/>
</dbReference>
<feature type="domain" description="PA" evidence="7">
    <location>
        <begin position="172"/>
        <end position="291"/>
    </location>
</feature>
<proteinExistence type="predicted"/>
<evidence type="ECO:0000256" key="5">
    <source>
        <dbReference type="ARBA" id="ARBA00022801"/>
    </source>
</evidence>
<dbReference type="Proteomes" id="UP000599009">
    <property type="component" value="Unassembled WGS sequence"/>
</dbReference>
<keyword evidence="10" id="KW-1185">Reference proteome</keyword>
<evidence type="ECO:0000256" key="6">
    <source>
        <dbReference type="ARBA" id="ARBA00022833"/>
    </source>
</evidence>
<accession>A0ABQ2EMM8</accession>
<dbReference type="PANTHER" id="PTHR12147">
    <property type="entry name" value="METALLOPEPTIDASE M28 FAMILY MEMBER"/>
    <property type="match status" value="1"/>
</dbReference>
<keyword evidence="2" id="KW-0645">Protease</keyword>
<name>A0ABQ2EMM8_9GAMM</name>
<dbReference type="InterPro" id="IPR003137">
    <property type="entry name" value="PA_domain"/>
</dbReference>
<keyword evidence="5" id="KW-0378">Hydrolase</keyword>
<dbReference type="Pfam" id="PF04389">
    <property type="entry name" value="Peptidase_M28"/>
    <property type="match status" value="1"/>
</dbReference>